<feature type="region of interest" description="Disordered" evidence="2">
    <location>
        <begin position="1"/>
        <end position="26"/>
    </location>
</feature>
<feature type="coiled-coil region" evidence="1">
    <location>
        <begin position="1059"/>
        <end position="1107"/>
    </location>
</feature>
<evidence type="ECO:0000256" key="2">
    <source>
        <dbReference type="SAM" id="MobiDB-lite"/>
    </source>
</evidence>
<dbReference type="SUPFAM" id="SSF57997">
    <property type="entry name" value="Tropomyosin"/>
    <property type="match status" value="1"/>
</dbReference>
<evidence type="ECO:0000256" key="1">
    <source>
        <dbReference type="SAM" id="Coils"/>
    </source>
</evidence>
<name>A0A1R2CBB4_9CILI</name>
<sequence>MKNNSRCTPSLPSRSASSLLKKDYSPVRPLSSLSCKECEKQQESIEQLKYMLYSTEKKLTLTEKHIKLYEKVMEYKDNQADDSSISLIKEKHLLEGEKRKLLNLLTKTEDEKTHVCEEKESTSKQRSKTFYDIGSLDHKKLKLGKYISKSNKTRESLEPDEELASFHMDNFMTTEASQFQRFLGESNNSSDEFNYESSYKPLKPQKSCLSIQKATDYEYKQDKSILQETHEHFVNRQSKSLQNLAISSNSLKNLEKLKIRDSQRHLSHKISSPDKLNKNVKTSDYPDKIPQTISRMSFLDSNPDKKYRMSADTNKNILNINPLKNQGECTINNIFSICDTDISLNKNDYKRKNPFMVYKKSEEDTSDNYQNLNNELKNIRAENEVLKNHLEKYKEKHENIFKELKNVQNDYRKSKDILGKKESELDDVIVELNTLKGNWRNTLAELKQAKIEIITTKQTLKTVREQGLSQSNIDISGLKEQIIASSTEITNLKNLINMKNKEIEEAHNNIYTLKLEIEYKNTELSHAQYKLSSQESDNNSLKIETNLLKSELLSCKTKISALKQELTQTKNELSTFDDEKLAKIRVSEPAIVLKNEQELNDNKINNLIIEKNQLVQKVMKLEKLYEEEKEKGVRILEEKNVVDEILKEKEFYFKEILRYKKNYEEEKGKNVRIMEDYEGLREKNVFLVDEVLLARDCGNISHKGKGNNDFFTINMGYSEIFNTNANAEKQTTHEIARCENEITEIKQKINYESLFLKQKTPCDNCLTLETNLNTLKANYENLLQTLKTKTTELENLKAQNPDFLISSKPSLCITLTSSNQITPIFPIKSQPQNNFPNLKLSSQSNPSHHPQELISENSFLQNLIISLKLSEASLKSEIECLHNELTYTKSLLYQATTEFTISINPIIQNSDETNKVTYQKSSVKNLSLESELKETRKELFTARNELMSCQAELMKVNSDLIRTECDLELSMILIDSYKSDKGQNTEILKLTETLNSYKNKNSVLMLKINELQNYITRESQKYKQELEKTLELQDKREKENLQLMIQIEASIKTQKYQNMLEKKMDIEDFNEENQDLSTQNELLKRNVKMLENQLSELYANHQRSKNQAEMYRILSESLHTQ</sequence>
<reference evidence="3 4" key="1">
    <citation type="submission" date="2016-11" db="EMBL/GenBank/DDBJ databases">
        <title>The macronuclear genome of Stentor coeruleus: a giant cell with tiny introns.</title>
        <authorList>
            <person name="Slabodnick M."/>
            <person name="Ruby J.G."/>
            <person name="Reiff S.B."/>
            <person name="Swart E.C."/>
            <person name="Gosai S."/>
            <person name="Prabakaran S."/>
            <person name="Witkowska E."/>
            <person name="Larue G.E."/>
            <person name="Fisher S."/>
            <person name="Freeman R.M."/>
            <person name="Gunawardena J."/>
            <person name="Chu W."/>
            <person name="Stover N.A."/>
            <person name="Gregory B.D."/>
            <person name="Nowacki M."/>
            <person name="Derisi J."/>
            <person name="Roy S.W."/>
            <person name="Marshall W.F."/>
            <person name="Sood P."/>
        </authorList>
    </citation>
    <scope>NUCLEOTIDE SEQUENCE [LARGE SCALE GENOMIC DNA]</scope>
    <source>
        <strain evidence="3">WM001</strain>
    </source>
</reference>
<evidence type="ECO:0000313" key="3">
    <source>
        <dbReference type="EMBL" id="OMJ86287.1"/>
    </source>
</evidence>
<comment type="caution">
    <text evidence="3">The sequence shown here is derived from an EMBL/GenBank/DDBJ whole genome shotgun (WGS) entry which is preliminary data.</text>
</comment>
<gene>
    <name evidence="3" type="ORF">SteCoe_12199</name>
</gene>
<feature type="coiled-coil region" evidence="1">
    <location>
        <begin position="728"/>
        <end position="799"/>
    </location>
</feature>
<feature type="coiled-coil region" evidence="1">
    <location>
        <begin position="359"/>
        <end position="410"/>
    </location>
</feature>
<dbReference type="Gene3D" id="1.20.120.330">
    <property type="entry name" value="Nucleotidyltransferases domain 2"/>
    <property type="match status" value="1"/>
</dbReference>
<feature type="coiled-coil region" evidence="1">
    <location>
        <begin position="446"/>
        <end position="509"/>
    </location>
</feature>
<keyword evidence="1" id="KW-0175">Coiled coil</keyword>
<keyword evidence="4" id="KW-1185">Reference proteome</keyword>
<protein>
    <submittedName>
        <fullName evidence="3">Uncharacterized protein</fullName>
    </submittedName>
</protein>
<dbReference type="OrthoDB" id="1702031at2759"/>
<dbReference type="AlphaFoldDB" id="A0A1R2CBB4"/>
<feature type="compositionally biased region" description="Low complexity" evidence="2">
    <location>
        <begin position="9"/>
        <end position="19"/>
    </location>
</feature>
<feature type="coiled-coil region" evidence="1">
    <location>
        <begin position="604"/>
        <end position="631"/>
    </location>
</feature>
<feature type="coiled-coil region" evidence="1">
    <location>
        <begin position="918"/>
        <end position="952"/>
    </location>
</feature>
<feature type="region of interest" description="Disordered" evidence="2">
    <location>
        <begin position="264"/>
        <end position="284"/>
    </location>
</feature>
<accession>A0A1R2CBB4</accession>
<dbReference type="EMBL" id="MPUH01000210">
    <property type="protein sequence ID" value="OMJ86287.1"/>
    <property type="molecule type" value="Genomic_DNA"/>
</dbReference>
<evidence type="ECO:0000313" key="4">
    <source>
        <dbReference type="Proteomes" id="UP000187209"/>
    </source>
</evidence>
<organism evidence="3 4">
    <name type="scientific">Stentor coeruleus</name>
    <dbReference type="NCBI Taxonomy" id="5963"/>
    <lineage>
        <taxon>Eukaryota</taxon>
        <taxon>Sar</taxon>
        <taxon>Alveolata</taxon>
        <taxon>Ciliophora</taxon>
        <taxon>Postciliodesmatophora</taxon>
        <taxon>Heterotrichea</taxon>
        <taxon>Heterotrichida</taxon>
        <taxon>Stentoridae</taxon>
        <taxon>Stentor</taxon>
    </lineage>
</organism>
<dbReference type="Proteomes" id="UP000187209">
    <property type="component" value="Unassembled WGS sequence"/>
</dbReference>
<feature type="coiled-coil region" evidence="1">
    <location>
        <begin position="552"/>
        <end position="579"/>
    </location>
</feature>
<proteinExistence type="predicted"/>